<accession>A0ABU2BUW4</accession>
<proteinExistence type="predicted"/>
<evidence type="ECO:0000259" key="2">
    <source>
        <dbReference type="PROSITE" id="PS51819"/>
    </source>
</evidence>
<keyword evidence="4" id="KW-1185">Reference proteome</keyword>
<dbReference type="Proteomes" id="UP001183648">
    <property type="component" value="Unassembled WGS sequence"/>
</dbReference>
<dbReference type="InterPro" id="IPR037523">
    <property type="entry name" value="VOC_core"/>
</dbReference>
<comment type="caution">
    <text evidence="3">The sequence shown here is derived from an EMBL/GenBank/DDBJ whole genome shotgun (WGS) entry which is preliminary data.</text>
</comment>
<organism evidence="3 4">
    <name type="scientific">Nocardioides marmoribigeumensis</name>
    <dbReference type="NCBI Taxonomy" id="433649"/>
    <lineage>
        <taxon>Bacteria</taxon>
        <taxon>Bacillati</taxon>
        <taxon>Actinomycetota</taxon>
        <taxon>Actinomycetes</taxon>
        <taxon>Propionibacteriales</taxon>
        <taxon>Nocardioidaceae</taxon>
        <taxon>Nocardioides</taxon>
    </lineage>
</organism>
<evidence type="ECO:0000313" key="3">
    <source>
        <dbReference type="EMBL" id="MDR7362418.1"/>
    </source>
</evidence>
<feature type="domain" description="VOC" evidence="2">
    <location>
        <begin position="8"/>
        <end position="151"/>
    </location>
</feature>
<name>A0ABU2BUW4_9ACTN</name>
<sequence length="159" mass="16863">MSTGPEHRLDHVGIVVPSLDDAIEFFAEHLGARVEFLMDPFEDPTGAAPARLGAAHGRSFALGMLRLGNARLELLQWWPPHDAPASPADGVGGVHVAVEVADVPAALARLRAVPGVRVLGEPATFRGGQTPNLVNAFVTTPWGLLVELLTWLGPDETDV</sequence>
<dbReference type="Pfam" id="PF00903">
    <property type="entry name" value="Glyoxalase"/>
    <property type="match status" value="1"/>
</dbReference>
<dbReference type="Gene3D" id="3.10.180.10">
    <property type="entry name" value="2,3-Dihydroxybiphenyl 1,2-Dioxygenase, domain 1"/>
    <property type="match status" value="1"/>
</dbReference>
<dbReference type="RefSeq" id="WP_310301734.1">
    <property type="nucleotide sequence ID" value="NZ_BAAAPS010000008.1"/>
</dbReference>
<dbReference type="PANTHER" id="PTHR43048:SF3">
    <property type="entry name" value="METHYLMALONYL-COA EPIMERASE, MITOCHONDRIAL"/>
    <property type="match status" value="1"/>
</dbReference>
<keyword evidence="1" id="KW-0479">Metal-binding</keyword>
<evidence type="ECO:0000313" key="4">
    <source>
        <dbReference type="Proteomes" id="UP001183648"/>
    </source>
</evidence>
<dbReference type="EMBL" id="JAVDYG010000001">
    <property type="protein sequence ID" value="MDR7362418.1"/>
    <property type="molecule type" value="Genomic_DNA"/>
</dbReference>
<reference evidence="3 4" key="1">
    <citation type="submission" date="2023-07" db="EMBL/GenBank/DDBJ databases">
        <title>Sequencing the genomes of 1000 actinobacteria strains.</title>
        <authorList>
            <person name="Klenk H.-P."/>
        </authorList>
    </citation>
    <scope>NUCLEOTIDE SEQUENCE [LARGE SCALE GENOMIC DNA]</scope>
    <source>
        <strain evidence="3 4">DSM 19426</strain>
    </source>
</reference>
<dbReference type="InterPro" id="IPR051785">
    <property type="entry name" value="MMCE/EMCE_epimerase"/>
</dbReference>
<gene>
    <name evidence="3" type="ORF">J2S63_001971</name>
</gene>
<evidence type="ECO:0000256" key="1">
    <source>
        <dbReference type="ARBA" id="ARBA00022723"/>
    </source>
</evidence>
<dbReference type="PANTHER" id="PTHR43048">
    <property type="entry name" value="METHYLMALONYL-COA EPIMERASE"/>
    <property type="match status" value="1"/>
</dbReference>
<dbReference type="InterPro" id="IPR029068">
    <property type="entry name" value="Glyas_Bleomycin-R_OHBP_Dase"/>
</dbReference>
<dbReference type="PROSITE" id="PS51819">
    <property type="entry name" value="VOC"/>
    <property type="match status" value="1"/>
</dbReference>
<protein>
    <submittedName>
        <fullName evidence="3">Catechol 2,3-dioxygenase-like lactoylglutathione lyase family enzyme</fullName>
    </submittedName>
</protein>
<dbReference type="SUPFAM" id="SSF54593">
    <property type="entry name" value="Glyoxalase/Bleomycin resistance protein/Dihydroxybiphenyl dioxygenase"/>
    <property type="match status" value="1"/>
</dbReference>
<dbReference type="InterPro" id="IPR004360">
    <property type="entry name" value="Glyas_Fos-R_dOase_dom"/>
</dbReference>